<dbReference type="Gene3D" id="3.40.50.300">
    <property type="entry name" value="P-loop containing nucleotide triphosphate hydrolases"/>
    <property type="match status" value="1"/>
</dbReference>
<dbReference type="GO" id="GO:0005759">
    <property type="term" value="C:mitochondrial matrix"/>
    <property type="evidence" value="ECO:0007669"/>
    <property type="project" value="TreeGrafter"/>
</dbReference>
<comment type="caution">
    <text evidence="2">The sequence shown here is derived from an EMBL/GenBank/DDBJ whole genome shotgun (WGS) entry which is preliminary data.</text>
</comment>
<gene>
    <name evidence="2" type="ORF">KIW84_031502</name>
</gene>
<sequence>MESNTSDHTLRYADRYSGSLSNPGRSSDYGAVEVKHQVVEAVYLLQSRDVLDIIPAPGARLQIGEGLNDSVVCAPAKIDSQVVMHEEISPNVHVNCCQVGSNQDSPDPSLPASANESIRHVIHSNASDTFDHGGINLDLVAGPNESEKNRYLQIVSPCLRIWVLNSEKPGEEIAGVLLDLVGDNAFETVQNLLLHRKEIVDSIHYGLSVFKSDTSAANAQSRMPSNGTQVTVQTESGKQIDKLRRKEEKRNRRGIEHAGGDDLSTLDFSSLLQASERKNLVDGMISTGDRAIAVNALPEGTIKKYCKGELDDFAQAAFRGYKSLNRIQSRIFQTVYGTNENILFIYGGAFIDLEKTISDRCQDSSVGFGAPVRTKMKAGSITEAAVASSLLVTVEERFRDSGDFWQRSRSRKQTPCSHQSKYVDSILSKPQQHA</sequence>
<dbReference type="PANTHER" id="PTHR48102">
    <property type="entry name" value="ATP-DEPENDENT CLP PROTEASE ATP-BINDING SUBUNIT CLPX-LIKE, MITOCHONDRIAL-RELATED"/>
    <property type="match status" value="1"/>
</dbReference>
<keyword evidence="3" id="KW-1185">Reference proteome</keyword>
<dbReference type="PANTHER" id="PTHR48102:SF6">
    <property type="entry name" value="CLP PROTEASE REGULATORY SUBUNIT CLPX1, MITOCHONDRIAL"/>
    <property type="match status" value="1"/>
</dbReference>
<proteinExistence type="predicted"/>
<dbReference type="GO" id="GO:0016887">
    <property type="term" value="F:ATP hydrolysis activity"/>
    <property type="evidence" value="ECO:0007669"/>
    <property type="project" value="TreeGrafter"/>
</dbReference>
<feature type="region of interest" description="Disordered" evidence="1">
    <location>
        <begin position="1"/>
        <end position="26"/>
    </location>
</feature>
<accession>A0A9D5B0E7</accession>
<evidence type="ECO:0000313" key="2">
    <source>
        <dbReference type="EMBL" id="KAI5425706.1"/>
    </source>
</evidence>
<feature type="region of interest" description="Disordered" evidence="1">
    <location>
        <begin position="218"/>
        <end position="258"/>
    </location>
</feature>
<evidence type="ECO:0000313" key="3">
    <source>
        <dbReference type="Proteomes" id="UP001058974"/>
    </source>
</evidence>
<dbReference type="EMBL" id="JAMSHJ010000003">
    <property type="protein sequence ID" value="KAI5425706.1"/>
    <property type="molecule type" value="Genomic_DNA"/>
</dbReference>
<dbReference type="Gramene" id="Psat03G0150200-T1">
    <property type="protein sequence ID" value="KAI5425706.1"/>
    <property type="gene ID" value="KIW84_031502"/>
</dbReference>
<protein>
    <submittedName>
        <fullName evidence="2">Uncharacterized protein</fullName>
    </submittedName>
</protein>
<name>A0A9D5B0E7_PEA</name>
<feature type="compositionally biased region" description="Basic and acidic residues" evidence="1">
    <location>
        <begin position="238"/>
        <end position="258"/>
    </location>
</feature>
<dbReference type="InterPro" id="IPR050052">
    <property type="entry name" value="ATP-dep_Clp_protease_ClpX"/>
</dbReference>
<evidence type="ECO:0000256" key="1">
    <source>
        <dbReference type="SAM" id="MobiDB-lite"/>
    </source>
</evidence>
<dbReference type="GO" id="GO:0051603">
    <property type="term" value="P:proteolysis involved in protein catabolic process"/>
    <property type="evidence" value="ECO:0007669"/>
    <property type="project" value="TreeGrafter"/>
</dbReference>
<feature type="compositionally biased region" description="Polar residues" evidence="1">
    <location>
        <begin position="218"/>
        <end position="237"/>
    </location>
</feature>
<dbReference type="InterPro" id="IPR027417">
    <property type="entry name" value="P-loop_NTPase"/>
</dbReference>
<dbReference type="GO" id="GO:0005524">
    <property type="term" value="F:ATP binding"/>
    <property type="evidence" value="ECO:0007669"/>
    <property type="project" value="TreeGrafter"/>
</dbReference>
<dbReference type="Proteomes" id="UP001058974">
    <property type="component" value="Chromosome 3"/>
</dbReference>
<dbReference type="AlphaFoldDB" id="A0A9D5B0E7"/>
<reference evidence="2 3" key="1">
    <citation type="journal article" date="2022" name="Nat. Genet.">
        <title>Improved pea reference genome and pan-genome highlight genomic features and evolutionary characteristics.</title>
        <authorList>
            <person name="Yang T."/>
            <person name="Liu R."/>
            <person name="Luo Y."/>
            <person name="Hu S."/>
            <person name="Wang D."/>
            <person name="Wang C."/>
            <person name="Pandey M.K."/>
            <person name="Ge S."/>
            <person name="Xu Q."/>
            <person name="Li N."/>
            <person name="Li G."/>
            <person name="Huang Y."/>
            <person name="Saxena R.K."/>
            <person name="Ji Y."/>
            <person name="Li M."/>
            <person name="Yan X."/>
            <person name="He Y."/>
            <person name="Liu Y."/>
            <person name="Wang X."/>
            <person name="Xiang C."/>
            <person name="Varshney R.K."/>
            <person name="Ding H."/>
            <person name="Gao S."/>
            <person name="Zong X."/>
        </authorList>
    </citation>
    <scope>NUCLEOTIDE SEQUENCE [LARGE SCALE GENOMIC DNA]</scope>
    <source>
        <strain evidence="2 3">cv. Zhongwan 6</strain>
    </source>
</reference>
<organism evidence="2 3">
    <name type="scientific">Pisum sativum</name>
    <name type="common">Garden pea</name>
    <name type="synonym">Lathyrus oleraceus</name>
    <dbReference type="NCBI Taxonomy" id="3888"/>
    <lineage>
        <taxon>Eukaryota</taxon>
        <taxon>Viridiplantae</taxon>
        <taxon>Streptophyta</taxon>
        <taxon>Embryophyta</taxon>
        <taxon>Tracheophyta</taxon>
        <taxon>Spermatophyta</taxon>
        <taxon>Magnoliopsida</taxon>
        <taxon>eudicotyledons</taxon>
        <taxon>Gunneridae</taxon>
        <taxon>Pentapetalae</taxon>
        <taxon>rosids</taxon>
        <taxon>fabids</taxon>
        <taxon>Fabales</taxon>
        <taxon>Fabaceae</taxon>
        <taxon>Papilionoideae</taxon>
        <taxon>50 kb inversion clade</taxon>
        <taxon>NPAAA clade</taxon>
        <taxon>Hologalegina</taxon>
        <taxon>IRL clade</taxon>
        <taxon>Fabeae</taxon>
        <taxon>Lathyrus</taxon>
    </lineage>
</organism>